<dbReference type="Proteomes" id="UP001275084">
    <property type="component" value="Unassembled WGS sequence"/>
</dbReference>
<sequence>MPAGYTKLASMMGAHPETAILRRFSSLNALNLLYLQAELTNLENALHKEAKADAESGHFDRTLCSRDWQSLRESATSEKGGSRQWELMLEVRQKLNEYNQALHLQHKIAEIGPPNKQDFEFLRKWMSLPSMGNVYLLGADSDIWETYDPGELVSLLPRASESCVAGLIDRMLARYHHFVGHLFKRPDRSEIHKETVEYSNEGVKRICAVLGTVLGSLLLVGSVVVLYSIANMEIRLATIGVFTGGFSLGLCLLTNGRMVEVFFWQHFSPEKWEAARHP</sequence>
<evidence type="ECO:0000313" key="3">
    <source>
        <dbReference type="EMBL" id="KAK3363925.1"/>
    </source>
</evidence>
<feature type="domain" description="DUF6594" evidence="2">
    <location>
        <begin position="5"/>
        <end position="262"/>
    </location>
</feature>
<feature type="transmembrane region" description="Helical" evidence="1">
    <location>
        <begin position="206"/>
        <end position="230"/>
    </location>
</feature>
<evidence type="ECO:0000256" key="1">
    <source>
        <dbReference type="SAM" id="Phobius"/>
    </source>
</evidence>
<protein>
    <recommendedName>
        <fullName evidence="2">DUF6594 domain-containing protein</fullName>
    </recommendedName>
</protein>
<reference evidence="3" key="2">
    <citation type="submission" date="2023-06" db="EMBL/GenBank/DDBJ databases">
        <authorList>
            <consortium name="Lawrence Berkeley National Laboratory"/>
            <person name="Haridas S."/>
            <person name="Hensen N."/>
            <person name="Bonometti L."/>
            <person name="Westerberg I."/>
            <person name="Brannstrom I.O."/>
            <person name="Guillou S."/>
            <person name="Cros-Aarteil S."/>
            <person name="Calhoun S."/>
            <person name="Kuo A."/>
            <person name="Mondo S."/>
            <person name="Pangilinan J."/>
            <person name="Riley R."/>
            <person name="Labutti K."/>
            <person name="Andreopoulos B."/>
            <person name="Lipzen A."/>
            <person name="Chen C."/>
            <person name="Yanf M."/>
            <person name="Daum C."/>
            <person name="Ng V."/>
            <person name="Clum A."/>
            <person name="Steindorff A."/>
            <person name="Ohm R."/>
            <person name="Martin F."/>
            <person name="Silar P."/>
            <person name="Natvig D."/>
            <person name="Lalanne C."/>
            <person name="Gautier V."/>
            <person name="Ament-Velasquez S.L."/>
            <person name="Kruys A."/>
            <person name="Hutchinson M.I."/>
            <person name="Powell A.J."/>
            <person name="Barry K."/>
            <person name="Miller A.N."/>
            <person name="Grigoriev I.V."/>
            <person name="Debuchy R."/>
            <person name="Gladieux P."/>
            <person name="Thoren M.H."/>
            <person name="Johannesson H."/>
        </authorList>
    </citation>
    <scope>NUCLEOTIDE SEQUENCE</scope>
    <source>
        <strain evidence="3">CBS 955.72</strain>
    </source>
</reference>
<dbReference type="Pfam" id="PF20237">
    <property type="entry name" value="DUF6594"/>
    <property type="match status" value="1"/>
</dbReference>
<evidence type="ECO:0000259" key="2">
    <source>
        <dbReference type="Pfam" id="PF20237"/>
    </source>
</evidence>
<organism evidence="3 4">
    <name type="scientific">Lasiosphaeria hispida</name>
    <dbReference type="NCBI Taxonomy" id="260671"/>
    <lineage>
        <taxon>Eukaryota</taxon>
        <taxon>Fungi</taxon>
        <taxon>Dikarya</taxon>
        <taxon>Ascomycota</taxon>
        <taxon>Pezizomycotina</taxon>
        <taxon>Sordariomycetes</taxon>
        <taxon>Sordariomycetidae</taxon>
        <taxon>Sordariales</taxon>
        <taxon>Lasiosphaeriaceae</taxon>
        <taxon>Lasiosphaeria</taxon>
    </lineage>
</organism>
<keyword evidence="1" id="KW-0812">Transmembrane</keyword>
<dbReference type="PANTHER" id="PTHR34502:SF5">
    <property type="entry name" value="DUF6594 DOMAIN-CONTAINING PROTEIN"/>
    <property type="match status" value="1"/>
</dbReference>
<dbReference type="InterPro" id="IPR046529">
    <property type="entry name" value="DUF6594"/>
</dbReference>
<evidence type="ECO:0000313" key="4">
    <source>
        <dbReference type="Proteomes" id="UP001275084"/>
    </source>
</evidence>
<feature type="transmembrane region" description="Helical" evidence="1">
    <location>
        <begin position="236"/>
        <end position="253"/>
    </location>
</feature>
<reference evidence="3" key="1">
    <citation type="journal article" date="2023" name="Mol. Phylogenet. Evol.">
        <title>Genome-scale phylogeny and comparative genomics of the fungal order Sordariales.</title>
        <authorList>
            <person name="Hensen N."/>
            <person name="Bonometti L."/>
            <person name="Westerberg I."/>
            <person name="Brannstrom I.O."/>
            <person name="Guillou S."/>
            <person name="Cros-Aarteil S."/>
            <person name="Calhoun S."/>
            <person name="Haridas S."/>
            <person name="Kuo A."/>
            <person name="Mondo S."/>
            <person name="Pangilinan J."/>
            <person name="Riley R."/>
            <person name="LaButti K."/>
            <person name="Andreopoulos B."/>
            <person name="Lipzen A."/>
            <person name="Chen C."/>
            <person name="Yan M."/>
            <person name="Daum C."/>
            <person name="Ng V."/>
            <person name="Clum A."/>
            <person name="Steindorff A."/>
            <person name="Ohm R.A."/>
            <person name="Martin F."/>
            <person name="Silar P."/>
            <person name="Natvig D.O."/>
            <person name="Lalanne C."/>
            <person name="Gautier V."/>
            <person name="Ament-Velasquez S.L."/>
            <person name="Kruys A."/>
            <person name="Hutchinson M.I."/>
            <person name="Powell A.J."/>
            <person name="Barry K."/>
            <person name="Miller A.N."/>
            <person name="Grigoriev I.V."/>
            <person name="Debuchy R."/>
            <person name="Gladieux P."/>
            <person name="Hiltunen Thoren M."/>
            <person name="Johannesson H."/>
        </authorList>
    </citation>
    <scope>NUCLEOTIDE SEQUENCE</scope>
    <source>
        <strain evidence="3">CBS 955.72</strain>
    </source>
</reference>
<dbReference type="PANTHER" id="PTHR34502">
    <property type="entry name" value="DUF6594 DOMAIN-CONTAINING PROTEIN-RELATED"/>
    <property type="match status" value="1"/>
</dbReference>
<gene>
    <name evidence="3" type="ORF">B0T25DRAFT_470168</name>
</gene>
<dbReference type="EMBL" id="JAUIQD010000001">
    <property type="protein sequence ID" value="KAK3363925.1"/>
    <property type="molecule type" value="Genomic_DNA"/>
</dbReference>
<proteinExistence type="predicted"/>
<dbReference type="AlphaFoldDB" id="A0AAJ0HVZ5"/>
<comment type="caution">
    <text evidence="3">The sequence shown here is derived from an EMBL/GenBank/DDBJ whole genome shotgun (WGS) entry which is preliminary data.</text>
</comment>
<name>A0AAJ0HVZ5_9PEZI</name>
<keyword evidence="1" id="KW-0472">Membrane</keyword>
<accession>A0AAJ0HVZ5</accession>
<keyword evidence="1" id="KW-1133">Transmembrane helix</keyword>
<keyword evidence="4" id="KW-1185">Reference proteome</keyword>